<evidence type="ECO:0000313" key="1">
    <source>
        <dbReference type="EMBL" id="VEP12799.1"/>
    </source>
</evidence>
<keyword evidence="2" id="KW-1185">Reference proteome</keyword>
<organism evidence="1 2">
    <name type="scientific">Hyella patelloides LEGE 07179</name>
    <dbReference type="NCBI Taxonomy" id="945734"/>
    <lineage>
        <taxon>Bacteria</taxon>
        <taxon>Bacillati</taxon>
        <taxon>Cyanobacteriota</taxon>
        <taxon>Cyanophyceae</taxon>
        <taxon>Pleurocapsales</taxon>
        <taxon>Hyellaceae</taxon>
        <taxon>Hyella</taxon>
    </lineage>
</organism>
<dbReference type="EMBL" id="CAACVJ010000075">
    <property type="protein sequence ID" value="VEP12799.1"/>
    <property type="molecule type" value="Genomic_DNA"/>
</dbReference>
<gene>
    <name evidence="1" type="ORF">H1P_1660004</name>
</gene>
<name>A0A563VMY7_9CYAN</name>
<dbReference type="AlphaFoldDB" id="A0A563VMY7"/>
<protein>
    <submittedName>
        <fullName evidence="1">Uncharacterized protein</fullName>
    </submittedName>
</protein>
<reference evidence="1 2" key="1">
    <citation type="submission" date="2019-01" db="EMBL/GenBank/DDBJ databases">
        <authorList>
            <person name="Brito A."/>
        </authorList>
    </citation>
    <scope>NUCLEOTIDE SEQUENCE [LARGE SCALE GENOMIC DNA]</scope>
    <source>
        <strain evidence="1">1</strain>
    </source>
</reference>
<evidence type="ECO:0000313" key="2">
    <source>
        <dbReference type="Proteomes" id="UP000320055"/>
    </source>
</evidence>
<accession>A0A563VMY7</accession>
<dbReference type="Proteomes" id="UP000320055">
    <property type="component" value="Unassembled WGS sequence"/>
</dbReference>
<proteinExistence type="predicted"/>
<sequence>MNYYQTLSTSKDSKFDRTSNKSIHKDIRNFVLCIQGKFVASYNLTSQNLLLKIVAIGQLGKFTLHFLIYKLVIVKLFQKGRLHLFY</sequence>